<evidence type="ECO:0000313" key="2">
    <source>
        <dbReference type="Proteomes" id="UP000268014"/>
    </source>
</evidence>
<accession>A0A0N4WIR0</accession>
<dbReference type="PANTHER" id="PTHR31063">
    <property type="entry name" value="PROTEIN CBG08668"/>
    <property type="match status" value="1"/>
</dbReference>
<dbReference type="AlphaFoldDB" id="A0A0N4WIR0"/>
<dbReference type="OMA" id="QKRYHSG"/>
<protein>
    <submittedName>
        <fullName evidence="3">Pre-mRNA-processing protein 45</fullName>
    </submittedName>
</protein>
<proteinExistence type="predicted"/>
<evidence type="ECO:0000313" key="1">
    <source>
        <dbReference type="EMBL" id="VDO41316.1"/>
    </source>
</evidence>
<dbReference type="EMBL" id="UZAF01017406">
    <property type="protein sequence ID" value="VDO41316.1"/>
    <property type="molecule type" value="Genomic_DNA"/>
</dbReference>
<dbReference type="PANTHER" id="PTHR31063:SF4">
    <property type="entry name" value="IBR DOMAIN-CONTAINING PROTEIN"/>
    <property type="match status" value="1"/>
</dbReference>
<organism evidence="3">
    <name type="scientific">Haemonchus placei</name>
    <name type="common">Barber's pole worm</name>
    <dbReference type="NCBI Taxonomy" id="6290"/>
    <lineage>
        <taxon>Eukaryota</taxon>
        <taxon>Metazoa</taxon>
        <taxon>Ecdysozoa</taxon>
        <taxon>Nematoda</taxon>
        <taxon>Chromadorea</taxon>
        <taxon>Rhabditida</taxon>
        <taxon>Rhabditina</taxon>
        <taxon>Rhabditomorpha</taxon>
        <taxon>Strongyloidea</taxon>
        <taxon>Trichostrongylidae</taxon>
        <taxon>Haemonchus</taxon>
    </lineage>
</organism>
<name>A0A0N4WIR0_HAEPC</name>
<dbReference type="WBParaSite" id="HPLM_0001085901-mRNA-1">
    <property type="protein sequence ID" value="HPLM_0001085901-mRNA-1"/>
    <property type="gene ID" value="HPLM_0001085901"/>
</dbReference>
<reference evidence="1 2" key="2">
    <citation type="submission" date="2018-11" db="EMBL/GenBank/DDBJ databases">
        <authorList>
            <consortium name="Pathogen Informatics"/>
        </authorList>
    </citation>
    <scope>NUCLEOTIDE SEQUENCE [LARGE SCALE GENOMIC DNA]</scope>
    <source>
        <strain evidence="1 2">MHpl1</strain>
    </source>
</reference>
<dbReference type="Proteomes" id="UP000268014">
    <property type="component" value="Unassembled WGS sequence"/>
</dbReference>
<dbReference type="OrthoDB" id="5877254at2759"/>
<evidence type="ECO:0000313" key="3">
    <source>
        <dbReference type="WBParaSite" id="HPLM_0001085901-mRNA-1"/>
    </source>
</evidence>
<keyword evidence="2" id="KW-1185">Reference proteome</keyword>
<reference evidence="3" key="1">
    <citation type="submission" date="2017-02" db="UniProtKB">
        <authorList>
            <consortium name="WormBaseParasite"/>
        </authorList>
    </citation>
    <scope>IDENTIFICATION</scope>
</reference>
<sequence length="173" mass="19889">MSFDEVQEDYSLARDLAKNSRHPRSFRWQHRGNALLQKKLADQLGVSKTIYDPANTLSNRAKKRLQKEESLSNLQPDVQYSLNKHQRWKTLSVPTLLGNNGRSNLEVLVVNRVITPRRLSAIENLNVSEVYAEENGAIRTISTKGKGHKYSHFQAALRERREVDKDEVEPARI</sequence>
<gene>
    <name evidence="1" type="ORF">HPLM_LOCUS10851</name>
</gene>